<feature type="coiled-coil region" evidence="1">
    <location>
        <begin position="101"/>
        <end position="128"/>
    </location>
</feature>
<reference evidence="2 3" key="1">
    <citation type="submission" date="2019-03" db="EMBL/GenBank/DDBJ databases">
        <authorList>
            <person name="Kim M.K.M."/>
        </authorList>
    </citation>
    <scope>NUCLEOTIDE SEQUENCE [LARGE SCALE GENOMIC DNA]</scope>
    <source>
        <strain evidence="2 3">18JY21-1</strain>
    </source>
</reference>
<protein>
    <submittedName>
        <fullName evidence="2">Uncharacterized protein</fullName>
    </submittedName>
</protein>
<dbReference type="RefSeq" id="WP_132418373.1">
    <property type="nucleotide sequence ID" value="NZ_SKFG01000011.1"/>
</dbReference>
<accession>A0A4R4EFC7</accession>
<keyword evidence="3" id="KW-1185">Reference proteome</keyword>
<proteinExistence type="predicted"/>
<dbReference type="EMBL" id="SKFG01000011">
    <property type="protein sequence ID" value="TCZ76785.1"/>
    <property type="molecule type" value="Genomic_DNA"/>
</dbReference>
<keyword evidence="1" id="KW-0175">Coiled coil</keyword>
<name>A0A4R4EFC7_9BACL</name>
<dbReference type="OrthoDB" id="2657208at2"/>
<gene>
    <name evidence="2" type="ORF">E0485_12420</name>
</gene>
<evidence type="ECO:0000313" key="3">
    <source>
        <dbReference type="Proteomes" id="UP000295418"/>
    </source>
</evidence>
<sequence length="573" mass="64988">MRQIAIVICSIAILLTGYKLYLVADKIHQYNQAAAYLENNDLLAAEESFTRTSQNHSIRYKEDETLASLNKLLPVTQMKELFSSLDAGVNENATKNNLQPLLDLKKRYEQAKEDYAKQEANIAQLFQTIDRRYAIDQTLHDAFIRIHKDMLQVADSSIHNGNFDQDSYLAEFHLLPTEVFGDEKKKNTDVQAFLKKYDTAKLNYWATKKSVPDYLIATAALWNSYQKEQLKVGWLTLLVEQHLQSQLEVLIDKDEPAALTSFIEYAKLSEANQQWIGAKSKLYSYITKQINAKFKEAGKLVQAKEFADAIALYNVLADYKDVKEQIEAAEMAWMKHDPSRLLAKALPDKFFSLAVGQQGNLSGSFEAAGINGDTLNYVRMSPDQKMEITEAKLNGLQVQDIAFAYEYSGQALPTLLLQGDSQQRKHRFILLELEGEQLNPILNIEADRIRLNRKGVILVDNAVGEGANEGAYYEYLNGSYVFTKLANDFVNIMLDDIDSYFDVKVRFQAEVVAVGENEAFIPFWNTYVHLKGNTEFKTGPQTIIGTWVGMEDMLIGNDLIKVYTVEVDESSDN</sequence>
<organism evidence="2 3">
    <name type="scientific">Paenibacillus albiflavus</name>
    <dbReference type="NCBI Taxonomy" id="2545760"/>
    <lineage>
        <taxon>Bacteria</taxon>
        <taxon>Bacillati</taxon>
        <taxon>Bacillota</taxon>
        <taxon>Bacilli</taxon>
        <taxon>Bacillales</taxon>
        <taxon>Paenibacillaceae</taxon>
        <taxon>Paenibacillus</taxon>
    </lineage>
</organism>
<evidence type="ECO:0000256" key="1">
    <source>
        <dbReference type="SAM" id="Coils"/>
    </source>
</evidence>
<dbReference type="AlphaFoldDB" id="A0A4R4EFC7"/>
<evidence type="ECO:0000313" key="2">
    <source>
        <dbReference type="EMBL" id="TCZ76785.1"/>
    </source>
</evidence>
<comment type="caution">
    <text evidence="2">The sequence shown here is derived from an EMBL/GenBank/DDBJ whole genome shotgun (WGS) entry which is preliminary data.</text>
</comment>
<dbReference type="Proteomes" id="UP000295418">
    <property type="component" value="Unassembled WGS sequence"/>
</dbReference>